<comment type="caution">
    <text evidence="6">Lacks conserved residue(s) required for the propagation of feature annotation.</text>
</comment>
<evidence type="ECO:0000256" key="5">
    <source>
        <dbReference type="ARBA" id="ARBA00023136"/>
    </source>
</evidence>
<evidence type="ECO:0000256" key="3">
    <source>
        <dbReference type="ARBA" id="ARBA00022692"/>
    </source>
</evidence>
<dbReference type="RefSeq" id="XP_031418669.1">
    <property type="nucleotide sequence ID" value="XM_031562809.2"/>
</dbReference>
<dbReference type="AlphaFoldDB" id="A0A6P8F1R2"/>
<feature type="compositionally biased region" description="Polar residues" evidence="7">
    <location>
        <begin position="608"/>
        <end position="620"/>
    </location>
</feature>
<evidence type="ECO:0000313" key="10">
    <source>
        <dbReference type="RefSeq" id="XP_031418669.1"/>
    </source>
</evidence>
<dbReference type="PANTHER" id="PTHR12308">
    <property type="entry name" value="ANOCTAMIN"/>
    <property type="match status" value="1"/>
</dbReference>
<evidence type="ECO:0000259" key="8">
    <source>
        <dbReference type="Pfam" id="PF04547"/>
    </source>
</evidence>
<sequence>MSSKVLNKWFGRRLSQAREYIMYHKSRLKPVPTEDCDIVMTFPDDIDDHTLLWLLNQIRLGLPQIIVHIRHHKHIRGFAFFITTTFENLLRGAEQIGMPKQVKSQYGGGTRRFSCEEDTIYENIESELCFFTSQERQTIIKYWLDNLRARQGDVLHNIHFLEGQPIIPELNARGVILQMFPLHEPRILSQLITSWVQAVCERQPLDDICGYFGVKIAMYFAWLGFYTSSMLYPAVIGLLLWMLSEADQKSQDICCVVFALFNVIWATLFLERWKRREAELAFQWGTLDTPAESIEEPRPQFRGVKRYSPVTGCEELYHPPWKRNVFRWLVSLPVCLLCLCFVFLAMFICLELQEFVTEMKELPAISRFFPKILLAVTVTTCDEVYKKIALWLNDMENYKLQSAYENNLIIKLVFFQFINSYLSLFYIGFYLKDMERLKEMLATLLIIRQFLQNIKEVLQPYLYEHQKLGEFTLRTLWEVLQTSVFKYGRAVLRKAWWTGEALDEKKKKKADASGKPERMERKNLLAGYRNTQAEEDDDENILKQRKVSFTKKAVVKHRTPVVKAGRSFLDDGSPTLVEEGADPDSIFDSICYSDSDTDSSEVSKDAPGNSNPVSTSSGSKDNVVLPLRQKATGASETESKKISWMVPPDKTESTTLTQPEIESCMLTYEQDTLQDYQEMFIQFGYVVLFSSAFPLAALCALINNIIEIRSDALKLCTGLQRPFSQRVENIGQWQTAMEAMGLIAIIVNCYLISQCGQIQRLFPWLSPEMTIISIVILEHFAILLKYVIHMAIPDIPGWVADEMAKLEYKRREALKRHERQAQQQYQLQLRKKREEEELKRAEQQARQEWDQEKAGTPESPAGEDPQHDRGLGVGKPGGDKPKRPSSLLTSNNVMKLKQMMTPGSSPTGSEPKLPGFLNFKFLKTPEMKKDPAAAVSTVAAASSNQEKSQSPSKSFNPGKLFHFTKSDGTDQHSKAVDSIKTTSVQQSHNQNITPEQPPSQEEDAEAFTDSDTSPSKKL</sequence>
<dbReference type="OrthoDB" id="296386at2759"/>
<evidence type="ECO:0000256" key="2">
    <source>
        <dbReference type="ARBA" id="ARBA00009671"/>
    </source>
</evidence>
<dbReference type="KEGG" id="char:105900462"/>
<feature type="domain" description="Anoctamin transmembrane" evidence="8">
    <location>
        <begin position="208"/>
        <end position="521"/>
    </location>
</feature>
<evidence type="ECO:0000256" key="1">
    <source>
        <dbReference type="ARBA" id="ARBA00004141"/>
    </source>
</evidence>
<keyword evidence="4 6" id="KW-1133">Transmembrane helix</keyword>
<feature type="transmembrane region" description="Helical" evidence="6">
    <location>
        <begin position="408"/>
        <end position="431"/>
    </location>
</feature>
<feature type="compositionally biased region" description="Basic and acidic residues" evidence="7">
    <location>
        <begin position="836"/>
        <end position="855"/>
    </location>
</feature>
<evidence type="ECO:0000256" key="4">
    <source>
        <dbReference type="ARBA" id="ARBA00022989"/>
    </source>
</evidence>
<feature type="transmembrane region" description="Helical" evidence="6">
    <location>
        <begin position="253"/>
        <end position="270"/>
    </location>
</feature>
<gene>
    <name evidence="10" type="primary">ano8a</name>
</gene>
<feature type="transmembrane region" description="Helical" evidence="6">
    <location>
        <begin position="325"/>
        <end position="348"/>
    </location>
</feature>
<dbReference type="InterPro" id="IPR049452">
    <property type="entry name" value="Anoctamin_TM"/>
</dbReference>
<feature type="domain" description="Anoctamin transmembrane" evidence="8">
    <location>
        <begin position="623"/>
        <end position="805"/>
    </location>
</feature>
<reference evidence="10" key="1">
    <citation type="submission" date="2025-08" db="UniProtKB">
        <authorList>
            <consortium name="RefSeq"/>
        </authorList>
    </citation>
    <scope>IDENTIFICATION</scope>
</reference>
<feature type="transmembrane region" description="Helical" evidence="6">
    <location>
        <begin position="683"/>
        <end position="706"/>
    </location>
</feature>
<dbReference type="CTD" id="562947"/>
<keyword evidence="5 6" id="KW-0472">Membrane</keyword>
<feature type="compositionally biased region" description="Polar residues" evidence="7">
    <location>
        <begin position="944"/>
        <end position="955"/>
    </location>
</feature>
<dbReference type="GO" id="GO:0005254">
    <property type="term" value="F:chloride channel activity"/>
    <property type="evidence" value="ECO:0007669"/>
    <property type="project" value="TreeGrafter"/>
</dbReference>
<evidence type="ECO:0000256" key="6">
    <source>
        <dbReference type="RuleBase" id="RU280814"/>
    </source>
</evidence>
<feature type="compositionally biased region" description="Basic and acidic residues" evidence="7">
    <location>
        <begin position="964"/>
        <end position="977"/>
    </location>
</feature>
<dbReference type="InterPro" id="IPR007632">
    <property type="entry name" value="Anoctamin"/>
</dbReference>
<feature type="compositionally biased region" description="Low complexity" evidence="7">
    <location>
        <begin position="932"/>
        <end position="943"/>
    </location>
</feature>
<organism evidence="9 10">
    <name type="scientific">Clupea harengus</name>
    <name type="common">Atlantic herring</name>
    <dbReference type="NCBI Taxonomy" id="7950"/>
    <lineage>
        <taxon>Eukaryota</taxon>
        <taxon>Metazoa</taxon>
        <taxon>Chordata</taxon>
        <taxon>Craniata</taxon>
        <taxon>Vertebrata</taxon>
        <taxon>Euteleostomi</taxon>
        <taxon>Actinopterygii</taxon>
        <taxon>Neopterygii</taxon>
        <taxon>Teleostei</taxon>
        <taxon>Clupei</taxon>
        <taxon>Clupeiformes</taxon>
        <taxon>Clupeoidei</taxon>
        <taxon>Clupeidae</taxon>
        <taxon>Clupea</taxon>
    </lineage>
</organism>
<accession>A0A6P8F1R2</accession>
<dbReference type="Pfam" id="PF04547">
    <property type="entry name" value="Anoctamin"/>
    <property type="match status" value="2"/>
</dbReference>
<feature type="compositionally biased region" description="Polar residues" evidence="7">
    <location>
        <begin position="1009"/>
        <end position="1018"/>
    </location>
</feature>
<protein>
    <recommendedName>
        <fullName evidence="6">Anoctamin</fullName>
    </recommendedName>
</protein>
<keyword evidence="3 6" id="KW-0812">Transmembrane</keyword>
<dbReference type="GO" id="GO:0005886">
    <property type="term" value="C:plasma membrane"/>
    <property type="evidence" value="ECO:0007669"/>
    <property type="project" value="TreeGrafter"/>
</dbReference>
<evidence type="ECO:0000256" key="7">
    <source>
        <dbReference type="SAM" id="MobiDB-lite"/>
    </source>
</evidence>
<proteinExistence type="inferred from homology"/>
<dbReference type="Proteomes" id="UP000515152">
    <property type="component" value="Chromosome 25"/>
</dbReference>
<evidence type="ECO:0000313" key="9">
    <source>
        <dbReference type="Proteomes" id="UP000515152"/>
    </source>
</evidence>
<feature type="region of interest" description="Disordered" evidence="7">
    <location>
        <begin position="928"/>
        <end position="1018"/>
    </location>
</feature>
<feature type="compositionally biased region" description="Polar residues" evidence="7">
    <location>
        <begin position="979"/>
        <end position="994"/>
    </location>
</feature>
<comment type="subcellular location">
    <subcellularLocation>
        <location evidence="1 6">Membrane</location>
        <topology evidence="1 6">Multi-pass membrane protein</topology>
    </subcellularLocation>
</comment>
<feature type="transmembrane region" description="Helical" evidence="6">
    <location>
        <begin position="769"/>
        <end position="788"/>
    </location>
</feature>
<name>A0A6P8F1R2_CLUHA</name>
<dbReference type="GeneID" id="105900462"/>
<feature type="region of interest" description="Disordered" evidence="7">
    <location>
        <begin position="836"/>
        <end position="914"/>
    </location>
</feature>
<feature type="transmembrane region" description="Helical" evidence="6">
    <location>
        <begin position="219"/>
        <end position="241"/>
    </location>
</feature>
<comment type="similarity">
    <text evidence="2 6">Belongs to the anoctamin family.</text>
</comment>
<keyword evidence="9" id="KW-1185">Reference proteome</keyword>
<feature type="region of interest" description="Disordered" evidence="7">
    <location>
        <begin position="587"/>
        <end position="655"/>
    </location>
</feature>
<dbReference type="PANTHER" id="PTHR12308:SF47">
    <property type="entry name" value="ANOCTAMIN"/>
    <property type="match status" value="1"/>
</dbReference>